<feature type="signal peptide" evidence="6">
    <location>
        <begin position="1"/>
        <end position="21"/>
    </location>
</feature>
<dbReference type="Gene3D" id="3.40.50.1980">
    <property type="entry name" value="Nitrogenase molybdenum iron protein domain"/>
    <property type="match status" value="2"/>
</dbReference>
<dbReference type="PANTHER" id="PTHR30532:SF29">
    <property type="entry name" value="FE(3+) DICITRATE-BINDING PERIPLASMIC PROTEIN"/>
    <property type="match status" value="1"/>
</dbReference>
<evidence type="ECO:0000256" key="5">
    <source>
        <dbReference type="SAM" id="MobiDB-lite"/>
    </source>
</evidence>
<dbReference type="RefSeq" id="WP_268116031.1">
    <property type="nucleotide sequence ID" value="NZ_CP113524.1"/>
</dbReference>
<evidence type="ECO:0000256" key="1">
    <source>
        <dbReference type="ARBA" id="ARBA00004196"/>
    </source>
</evidence>
<evidence type="ECO:0000259" key="7">
    <source>
        <dbReference type="PROSITE" id="PS50983"/>
    </source>
</evidence>
<dbReference type="PANTHER" id="PTHR30532">
    <property type="entry name" value="IRON III DICITRATE-BINDING PERIPLASMIC PROTEIN"/>
    <property type="match status" value="1"/>
</dbReference>
<dbReference type="InterPro" id="IPR051313">
    <property type="entry name" value="Bact_iron-sidero_bind"/>
</dbReference>
<organism evidence="8 9">
    <name type="scientific">Lacrimispora xylanolytica</name>
    <dbReference type="NCBI Taxonomy" id="29375"/>
    <lineage>
        <taxon>Bacteria</taxon>
        <taxon>Bacillati</taxon>
        <taxon>Bacillota</taxon>
        <taxon>Clostridia</taxon>
        <taxon>Lachnospirales</taxon>
        <taxon>Lachnospiraceae</taxon>
        <taxon>Lacrimispora</taxon>
    </lineage>
</organism>
<evidence type="ECO:0000313" key="9">
    <source>
        <dbReference type="Proteomes" id="UP001163115"/>
    </source>
</evidence>
<dbReference type="Pfam" id="PF01497">
    <property type="entry name" value="Peripla_BP_2"/>
    <property type="match status" value="1"/>
</dbReference>
<feature type="region of interest" description="Disordered" evidence="5">
    <location>
        <begin position="31"/>
        <end position="56"/>
    </location>
</feature>
<accession>A0ABY7AES5</accession>
<evidence type="ECO:0000313" key="8">
    <source>
        <dbReference type="EMBL" id="WAJ25111.1"/>
    </source>
</evidence>
<dbReference type="SUPFAM" id="SSF53807">
    <property type="entry name" value="Helical backbone' metal receptor"/>
    <property type="match status" value="1"/>
</dbReference>
<evidence type="ECO:0000256" key="2">
    <source>
        <dbReference type="ARBA" id="ARBA00008814"/>
    </source>
</evidence>
<keyword evidence="3" id="KW-0813">Transport</keyword>
<comment type="subcellular location">
    <subcellularLocation>
        <location evidence="1">Cell envelope</location>
    </subcellularLocation>
</comment>
<dbReference type="EMBL" id="CP113524">
    <property type="protein sequence ID" value="WAJ25111.1"/>
    <property type="molecule type" value="Genomic_DNA"/>
</dbReference>
<comment type="similarity">
    <text evidence="2">Belongs to the bacterial solute-binding protein 8 family.</text>
</comment>
<protein>
    <submittedName>
        <fullName evidence="8">ABC transporter substrate-binding protein</fullName>
    </submittedName>
</protein>
<feature type="chain" id="PRO_5046801171" evidence="6">
    <location>
        <begin position="22"/>
        <end position="333"/>
    </location>
</feature>
<keyword evidence="4 6" id="KW-0732">Signal</keyword>
<dbReference type="PROSITE" id="PS51257">
    <property type="entry name" value="PROKAR_LIPOPROTEIN"/>
    <property type="match status" value="1"/>
</dbReference>
<proteinExistence type="inferred from homology"/>
<evidence type="ECO:0000256" key="4">
    <source>
        <dbReference type="ARBA" id="ARBA00022729"/>
    </source>
</evidence>
<feature type="domain" description="Fe/B12 periplasmic-binding" evidence="7">
    <location>
        <begin position="73"/>
        <end position="332"/>
    </location>
</feature>
<reference evidence="8" key="1">
    <citation type="submission" date="2022-11" db="EMBL/GenBank/DDBJ databases">
        <title>Lacrimispora xylanolytica sy1, complete genome.</title>
        <authorList>
            <person name="Choi S."/>
        </authorList>
    </citation>
    <scope>NUCLEOTIDE SEQUENCE</scope>
    <source>
        <strain evidence="8">Sy1</strain>
    </source>
</reference>
<dbReference type="InterPro" id="IPR002491">
    <property type="entry name" value="ABC_transptr_periplasmic_BD"/>
</dbReference>
<evidence type="ECO:0000256" key="6">
    <source>
        <dbReference type="SAM" id="SignalP"/>
    </source>
</evidence>
<evidence type="ECO:0000256" key="3">
    <source>
        <dbReference type="ARBA" id="ARBA00022448"/>
    </source>
</evidence>
<gene>
    <name evidence="8" type="ORF">OW255_06260</name>
</gene>
<keyword evidence="9" id="KW-1185">Reference proteome</keyword>
<feature type="compositionally biased region" description="Low complexity" evidence="5">
    <location>
        <begin position="31"/>
        <end position="50"/>
    </location>
</feature>
<dbReference type="Proteomes" id="UP001163115">
    <property type="component" value="Chromosome"/>
</dbReference>
<name>A0ABY7AES5_9FIRM</name>
<sequence>MMKRSSKRILTAILGMTMLLAVTGCQNTKQASSTSTQAGTGTETEQPTQSEAKGTRKVQTVKGEIEVPTDPKRVVVNWYVGDVVALDLNIVGYYGWEHEGMPYYDKMMATTKIQNWEQEEVMALDPDLIVTYSDEDYDKFKSIAPVIVIPEGDLSSIDRVLFLGEATGTKEKAQSVVDTFETKLAAAKETLQSDKFKDKTFSINEDWGSGSYGIFYETESRGGTLVYKYLGLKKPEKLEQLIKEKGENREGLSYEVAANYFGDYMLWFHPYDSAEGEPSEYEMSDIWKSLPAVVNNQVISIPSSKSGLFYYSDVLSLTAQMDYIVDAINSITK</sequence>
<dbReference type="PROSITE" id="PS50983">
    <property type="entry name" value="FE_B12_PBP"/>
    <property type="match status" value="1"/>
</dbReference>